<organism evidence="1">
    <name type="scientific">Candidatus Enterococcus dunnyi</name>
    <dbReference type="NCBI Taxonomy" id="1834192"/>
    <lineage>
        <taxon>Bacteria</taxon>
        <taxon>Bacillati</taxon>
        <taxon>Bacillota</taxon>
        <taxon>Bacilli</taxon>
        <taxon>Lactobacillales</taxon>
        <taxon>Enterococcaceae</taxon>
        <taxon>Enterococcus</taxon>
    </lineage>
</organism>
<reference evidence="2" key="3">
    <citation type="submission" date="2024-03" db="EMBL/GenBank/DDBJ databases">
        <title>The Genome Sequence of Enterococcus sp. DIV0238c.</title>
        <authorList>
            <consortium name="The Broad Institute Genomics Platform"/>
            <consortium name="The Broad Institute Microbial Omics Core"/>
            <consortium name="The Broad Institute Genomic Center for Infectious Diseases"/>
            <person name="Earl A."/>
            <person name="Manson A."/>
            <person name="Gilmore M."/>
            <person name="Schwartman J."/>
            <person name="Shea T."/>
            <person name="Abouelleil A."/>
            <person name="Cao P."/>
            <person name="Chapman S."/>
            <person name="Cusick C."/>
            <person name="Young S."/>
            <person name="Neafsey D."/>
            <person name="Nusbaum C."/>
            <person name="Birren B."/>
        </authorList>
    </citation>
    <scope>NUCLEOTIDE SEQUENCE</scope>
    <source>
        <strain evidence="2">9D6_DIV0238</strain>
    </source>
</reference>
<evidence type="ECO:0000313" key="2">
    <source>
        <dbReference type="EMBL" id="WYJ94639.1"/>
    </source>
</evidence>
<accession>A0A200J1N7</accession>
<dbReference type="EMBL" id="NIBQ01000003">
    <property type="protein sequence ID" value="OUZ30550.1"/>
    <property type="molecule type" value="Genomic_DNA"/>
</dbReference>
<dbReference type="EMBL" id="CP147246">
    <property type="protein sequence ID" value="WYJ94639.1"/>
    <property type="molecule type" value="Genomic_DNA"/>
</dbReference>
<protein>
    <recommendedName>
        <fullName evidence="4">YxeA family protein</fullName>
    </recommendedName>
</protein>
<reference evidence="1" key="1">
    <citation type="submission" date="2017-05" db="EMBL/GenBank/DDBJ databases">
        <title>The Genome Sequence of Enterococcus sp. 9D6_DIV0238.</title>
        <authorList>
            <consortium name="The Broad Institute Genomics Platform"/>
            <consortium name="The Broad Institute Genomic Center for Infectious Diseases"/>
            <person name="Earl A."/>
            <person name="Manson A."/>
            <person name="Schwartman J."/>
            <person name="Gilmore M."/>
            <person name="Abouelleil A."/>
            <person name="Cao P."/>
            <person name="Chapman S."/>
            <person name="Cusick C."/>
            <person name="Shea T."/>
            <person name="Young S."/>
            <person name="Neafsey D."/>
            <person name="Nusbaum C."/>
            <person name="Birren B."/>
        </authorList>
    </citation>
    <scope>NUCLEOTIDE SEQUENCE [LARGE SCALE GENOMIC DNA]</scope>
    <source>
        <strain evidence="1">9D6_DIV0238</strain>
    </source>
</reference>
<dbReference type="Proteomes" id="UP000196151">
    <property type="component" value="Chromosome"/>
</dbReference>
<dbReference type="SUPFAM" id="SSF159121">
    <property type="entry name" value="BC4932-like"/>
    <property type="match status" value="1"/>
</dbReference>
<dbReference type="NCBIfam" id="TIGR01655">
    <property type="entry name" value="yxeA_fam"/>
    <property type="match status" value="1"/>
</dbReference>
<evidence type="ECO:0008006" key="4">
    <source>
        <dbReference type="Google" id="ProtNLM"/>
    </source>
</evidence>
<dbReference type="RefSeq" id="WP_087641899.1">
    <property type="nucleotide sequence ID" value="NZ_CP147246.1"/>
</dbReference>
<dbReference type="AlphaFoldDB" id="A0A200J1N7"/>
<dbReference type="OrthoDB" id="2199916at2"/>
<dbReference type="InterPro" id="IPR036166">
    <property type="entry name" value="YxeA-like_sf"/>
</dbReference>
<proteinExistence type="predicted"/>
<evidence type="ECO:0000313" key="3">
    <source>
        <dbReference type="Proteomes" id="UP000196151"/>
    </source>
</evidence>
<sequence length="131" mass="15076">MIKKTIKKIMSLAVLLLVSAFGFRLYTYNNTSDAAALIDQLNPLVQTETLYVKTTDKYAYKFPDAVSKIDNFTYIQNCFDKNGHARKLSYTSFGRPLTPKRFLRVTTKGQSIQTWEEIDEQEIPQKIISLL</sequence>
<keyword evidence="3" id="KW-1185">Reference proteome</keyword>
<name>A0A200J1N7_9ENTE</name>
<dbReference type="PANTHER" id="PTHR36433:SF2">
    <property type="entry name" value="YXEA FAMILY PROTEIN"/>
    <property type="match status" value="1"/>
</dbReference>
<dbReference type="PANTHER" id="PTHR36433">
    <property type="entry name" value="HYPOTHETICAL CYTOSOLIC PROTEIN"/>
    <property type="match status" value="1"/>
</dbReference>
<dbReference type="Gene3D" id="2.40.50.480">
    <property type="match status" value="1"/>
</dbReference>
<gene>
    <name evidence="2" type="ORF">A5889_002152</name>
    <name evidence="1" type="ORF">A5889_002838</name>
</gene>
<evidence type="ECO:0000313" key="1">
    <source>
        <dbReference type="EMBL" id="OUZ30550.1"/>
    </source>
</evidence>
<reference evidence="2" key="2">
    <citation type="submission" date="2017-05" db="EMBL/GenBank/DDBJ databases">
        <authorList>
            <consortium name="The Broad Institute Genomics Platform"/>
            <consortium name="The Broad Institute Genomic Center for Infectious Diseases"/>
            <person name="Earl A."/>
            <person name="Manson A."/>
            <person name="Schwartman J."/>
            <person name="Gilmore M."/>
            <person name="Abouelleil A."/>
            <person name="Cao P."/>
            <person name="Chapman S."/>
            <person name="Cusick C."/>
            <person name="Shea T."/>
            <person name="Young S."/>
            <person name="Neafsey D."/>
            <person name="Nusbaum C."/>
            <person name="Birren B."/>
        </authorList>
    </citation>
    <scope>NUCLEOTIDE SEQUENCE</scope>
    <source>
        <strain evidence="2">9D6_DIV0238</strain>
    </source>
</reference>
<dbReference type="Pfam" id="PF06486">
    <property type="entry name" value="DUF1093"/>
    <property type="match status" value="1"/>
</dbReference>
<dbReference type="InterPro" id="IPR006542">
    <property type="entry name" value="DUF1093"/>
</dbReference>